<organism evidence="2 3">
    <name type="scientific">Thraustotheca clavata</name>
    <dbReference type="NCBI Taxonomy" id="74557"/>
    <lineage>
        <taxon>Eukaryota</taxon>
        <taxon>Sar</taxon>
        <taxon>Stramenopiles</taxon>
        <taxon>Oomycota</taxon>
        <taxon>Saprolegniomycetes</taxon>
        <taxon>Saprolegniales</taxon>
        <taxon>Achlyaceae</taxon>
        <taxon>Thraustotheca</taxon>
    </lineage>
</organism>
<keyword evidence="3" id="KW-1185">Reference proteome</keyword>
<proteinExistence type="predicted"/>
<dbReference type="PRINTS" id="PR01415">
    <property type="entry name" value="ANKYRIN"/>
</dbReference>
<protein>
    <submittedName>
        <fullName evidence="2">Serine/threonine-protein phosphatase 6 regulatory ankyrin repeat subunit B-like</fullName>
    </submittedName>
</protein>
<accession>A0A1V9ZVJ3</accession>
<evidence type="ECO:0000313" key="2">
    <source>
        <dbReference type="EMBL" id="OQS02028.1"/>
    </source>
</evidence>
<evidence type="ECO:0000313" key="3">
    <source>
        <dbReference type="Proteomes" id="UP000243217"/>
    </source>
</evidence>
<dbReference type="OrthoDB" id="75473at2759"/>
<evidence type="ECO:0000256" key="1">
    <source>
        <dbReference type="PROSITE-ProRule" id="PRU00023"/>
    </source>
</evidence>
<dbReference type="PROSITE" id="PS50297">
    <property type="entry name" value="ANK_REP_REGION"/>
    <property type="match status" value="3"/>
</dbReference>
<comment type="caution">
    <text evidence="2">The sequence shown here is derived from an EMBL/GenBank/DDBJ whole genome shotgun (WGS) entry which is preliminary data.</text>
</comment>
<sequence>MAVLETDEEVNATSYQTLVHSRHSFPHLENPTEKMHFMARRIQLWYFVFKPKNQTDTDDDAFALFRRLYSSKLGSVEKATTSVLQKWFRIYLISKRSAYEEFEDSPGDTSFRDEIVEIPGSQEASWIVASIEVVYSIVKPLVHDLPEEYILEYLNQLPTACIVVNSADDNDIVLTDDIVQPKDTLFHILVQTCANVSEKCLQLFYRQGIPIHQTGAYNRTILHAAAEGGHVNTLKTLLAHGADIHAVDEFGAKPLHVAARNGHLAAVQFFVEDANIPVDSTSTCGKTALHYAAKYNKIDLAKYLVSKGSDINASDDQQYSPLHFAVANGHLDIVKFLIDNEAGVIVNASGCNFIHEAAKHNRTHIMEYLSTYPHLETHSLVKDHNCFTPLHLAAANGSISVYTFLNGNPWRGKHPGLIQDNEGLFPLNLLLRSEAASLEKEFKLYLPRNAESDDIPIWHDELFTLVLRDAPQFAWIYIDAYRERITRFGGTTTCVYPKLDEMYGAPSKFVFMYMTKKREV</sequence>
<dbReference type="Proteomes" id="UP000243217">
    <property type="component" value="Unassembled WGS sequence"/>
</dbReference>
<name>A0A1V9ZVJ3_9STRA</name>
<dbReference type="InterPro" id="IPR002110">
    <property type="entry name" value="Ankyrin_rpt"/>
</dbReference>
<gene>
    <name evidence="2" type="ORF">THRCLA_05570</name>
</gene>
<dbReference type="SUPFAM" id="SSF48403">
    <property type="entry name" value="Ankyrin repeat"/>
    <property type="match status" value="1"/>
</dbReference>
<reference evidence="2 3" key="1">
    <citation type="journal article" date="2014" name="Genome Biol. Evol.">
        <title>The secreted proteins of Achlya hypogyna and Thraustotheca clavata identify the ancestral oomycete secretome and reveal gene acquisitions by horizontal gene transfer.</title>
        <authorList>
            <person name="Misner I."/>
            <person name="Blouin N."/>
            <person name="Leonard G."/>
            <person name="Richards T.A."/>
            <person name="Lane C.E."/>
        </authorList>
    </citation>
    <scope>NUCLEOTIDE SEQUENCE [LARGE SCALE GENOMIC DNA]</scope>
    <source>
        <strain evidence="2 3">ATCC 34112</strain>
    </source>
</reference>
<dbReference type="EMBL" id="JNBS01001299">
    <property type="protein sequence ID" value="OQS02028.1"/>
    <property type="molecule type" value="Genomic_DNA"/>
</dbReference>
<dbReference type="PROSITE" id="PS50088">
    <property type="entry name" value="ANK_REPEAT"/>
    <property type="match status" value="3"/>
</dbReference>
<dbReference type="Pfam" id="PF13637">
    <property type="entry name" value="Ank_4"/>
    <property type="match status" value="1"/>
</dbReference>
<dbReference type="AlphaFoldDB" id="A0A1V9ZVJ3"/>
<feature type="repeat" description="ANK" evidence="1">
    <location>
        <begin position="284"/>
        <end position="316"/>
    </location>
</feature>
<feature type="repeat" description="ANK" evidence="1">
    <location>
        <begin position="317"/>
        <end position="349"/>
    </location>
</feature>
<dbReference type="STRING" id="74557.A0A1V9ZVJ3"/>
<keyword evidence="1" id="KW-0040">ANK repeat</keyword>
<dbReference type="PANTHER" id="PTHR24125:SF5">
    <property type="entry name" value="ANKYRIN REPEAT PROTEIN"/>
    <property type="match status" value="1"/>
</dbReference>
<dbReference type="SMART" id="SM00248">
    <property type="entry name" value="ANK"/>
    <property type="match status" value="7"/>
</dbReference>
<dbReference type="Pfam" id="PF12796">
    <property type="entry name" value="Ank_2"/>
    <property type="match status" value="1"/>
</dbReference>
<dbReference type="PANTHER" id="PTHR24125">
    <property type="entry name" value="ANKYRIN REPEAT AND DEATH DOMAIN-CONTAINING PROTEIN"/>
    <property type="match status" value="1"/>
</dbReference>
<dbReference type="InterPro" id="IPR052457">
    <property type="entry name" value="Ankyrin-DD_containing_protein"/>
</dbReference>
<feature type="repeat" description="ANK" evidence="1">
    <location>
        <begin position="217"/>
        <end position="249"/>
    </location>
</feature>
<dbReference type="Gene3D" id="1.25.40.20">
    <property type="entry name" value="Ankyrin repeat-containing domain"/>
    <property type="match status" value="2"/>
</dbReference>
<dbReference type="InterPro" id="IPR036770">
    <property type="entry name" value="Ankyrin_rpt-contain_sf"/>
</dbReference>